<comment type="caution">
    <text evidence="2">The sequence shown here is derived from an EMBL/GenBank/DDBJ whole genome shotgun (WGS) entry which is preliminary data.</text>
</comment>
<dbReference type="EMBL" id="ML986758">
    <property type="protein sequence ID" value="KAF2258535.1"/>
    <property type="molecule type" value="Genomic_DNA"/>
</dbReference>
<name>A0A9P4K1N6_9PLEO</name>
<dbReference type="AlphaFoldDB" id="A0A9P4K1N6"/>
<dbReference type="Proteomes" id="UP000800093">
    <property type="component" value="Unassembled WGS sequence"/>
</dbReference>
<accession>A0A9P4K1N6</accession>
<feature type="region of interest" description="Disordered" evidence="1">
    <location>
        <begin position="172"/>
        <end position="192"/>
    </location>
</feature>
<reference evidence="3" key="1">
    <citation type="journal article" date="2020" name="Stud. Mycol.">
        <title>101 Dothideomycetes genomes: A test case for predicting lifestyles and emergence of pathogens.</title>
        <authorList>
            <person name="Haridas S."/>
            <person name="Albert R."/>
            <person name="Binder M."/>
            <person name="Bloem J."/>
            <person name="LaButti K."/>
            <person name="Salamov A."/>
            <person name="Andreopoulos B."/>
            <person name="Baker S."/>
            <person name="Barry K."/>
            <person name="Bills G."/>
            <person name="Bluhm B."/>
            <person name="Cannon C."/>
            <person name="Castanera R."/>
            <person name="Culley D."/>
            <person name="Daum C."/>
            <person name="Ezra D."/>
            <person name="Gonzalez J."/>
            <person name="Henrissat B."/>
            <person name="Kuo A."/>
            <person name="Liang C."/>
            <person name="Lipzen A."/>
            <person name="Lutzoni F."/>
            <person name="Magnuson J."/>
            <person name="Mondo S."/>
            <person name="Nolan M."/>
            <person name="Ohm R."/>
            <person name="Pangilinan J."/>
            <person name="Park H.-J."/>
            <person name="Ramirez L."/>
            <person name="Alfaro M."/>
            <person name="Sun H."/>
            <person name="Tritt A."/>
            <person name="Yoshinaga Y."/>
            <person name="Zwiers L.-H."/>
            <person name="Turgeon B."/>
            <person name="Goodwin S."/>
            <person name="Spatafora J."/>
            <person name="Crous P."/>
            <person name="Grigoriev I."/>
        </authorList>
    </citation>
    <scope>NUCLEOTIDE SEQUENCE [LARGE SCALE GENOMIC DNA]</scope>
    <source>
        <strain evidence="3">CBS 304.66</strain>
    </source>
</reference>
<evidence type="ECO:0000256" key="1">
    <source>
        <dbReference type="SAM" id="MobiDB-lite"/>
    </source>
</evidence>
<feature type="compositionally biased region" description="Polar residues" evidence="1">
    <location>
        <begin position="172"/>
        <end position="187"/>
    </location>
</feature>
<protein>
    <submittedName>
        <fullName evidence="2">Uncharacterized protein</fullName>
    </submittedName>
</protein>
<proteinExistence type="predicted"/>
<evidence type="ECO:0000313" key="3">
    <source>
        <dbReference type="Proteomes" id="UP000800093"/>
    </source>
</evidence>
<gene>
    <name evidence="2" type="ORF">CC78DRAFT_113251</name>
</gene>
<keyword evidence="3" id="KW-1185">Reference proteome</keyword>
<sequence length="211" mass="24175">MGILASLPSCIRYRRTISRRISRWISADIPLFHVHKYGPLAIFNQPVQLLISLPETRFASHHILQHGADPNAKFPGALSPLDGEYGSFSPWEVFVKQWRADPHFNDTARIFLEYHADPIFVNERDFSAEICQLVGLKTKKRPKLGMENRDDNKQSVNRLDLKSSGMSILQERNPSISRTMEQNSDVSGTEDRKSGIKRFTALFRPGKKLWL</sequence>
<organism evidence="2 3">
    <name type="scientific">Lojkania enalia</name>
    <dbReference type="NCBI Taxonomy" id="147567"/>
    <lineage>
        <taxon>Eukaryota</taxon>
        <taxon>Fungi</taxon>
        <taxon>Dikarya</taxon>
        <taxon>Ascomycota</taxon>
        <taxon>Pezizomycotina</taxon>
        <taxon>Dothideomycetes</taxon>
        <taxon>Pleosporomycetidae</taxon>
        <taxon>Pleosporales</taxon>
        <taxon>Pleosporales incertae sedis</taxon>
        <taxon>Lojkania</taxon>
    </lineage>
</organism>
<evidence type="ECO:0000313" key="2">
    <source>
        <dbReference type="EMBL" id="KAF2258535.1"/>
    </source>
</evidence>